<evidence type="ECO:0000313" key="2">
    <source>
        <dbReference type="EMBL" id="KAF5917253.1"/>
    </source>
</evidence>
<dbReference type="Proteomes" id="UP000551758">
    <property type="component" value="Unassembled WGS sequence"/>
</dbReference>
<feature type="compositionally biased region" description="Basic residues" evidence="1">
    <location>
        <begin position="1"/>
        <end position="11"/>
    </location>
</feature>
<dbReference type="Gene3D" id="3.40.50.300">
    <property type="entry name" value="P-loop containing nucleotide triphosphate hydrolases"/>
    <property type="match status" value="1"/>
</dbReference>
<gene>
    <name evidence="2" type="ORF">HPG69_000022</name>
</gene>
<name>A0A7J7ENI0_DICBM</name>
<feature type="region of interest" description="Disordered" evidence="1">
    <location>
        <begin position="1"/>
        <end position="35"/>
    </location>
</feature>
<sequence>GPRPHDRRRGPRQTPAASIRSTVLPPEGHHPEGPEAENLLFNAELNKKLADFGLSNEFIGHKGEDFWKPQQWILRGRYHIPYFLPFECGNLLEEIQDSLTSRRWPQSGRRPGATAKTSPFIETSAKEAISVEQAFPTTARNALKQPEKPCMFIWESNDTVSLRLPEIPLVRERPKRCGGTGDWS</sequence>
<accession>A0A7J7ENI0</accession>
<evidence type="ECO:0000313" key="3">
    <source>
        <dbReference type="Proteomes" id="UP000551758"/>
    </source>
</evidence>
<dbReference type="InterPro" id="IPR027417">
    <property type="entry name" value="P-loop_NTPase"/>
</dbReference>
<keyword evidence="3" id="KW-1185">Reference proteome</keyword>
<comment type="caution">
    <text evidence="2">The sequence shown here is derived from an EMBL/GenBank/DDBJ whole genome shotgun (WGS) entry which is preliminary data.</text>
</comment>
<organism evidence="2 3">
    <name type="scientific">Diceros bicornis minor</name>
    <name type="common">South-central black rhinoceros</name>
    <dbReference type="NCBI Taxonomy" id="77932"/>
    <lineage>
        <taxon>Eukaryota</taxon>
        <taxon>Metazoa</taxon>
        <taxon>Chordata</taxon>
        <taxon>Craniata</taxon>
        <taxon>Vertebrata</taxon>
        <taxon>Euteleostomi</taxon>
        <taxon>Mammalia</taxon>
        <taxon>Eutheria</taxon>
        <taxon>Laurasiatheria</taxon>
        <taxon>Perissodactyla</taxon>
        <taxon>Rhinocerotidae</taxon>
        <taxon>Diceros</taxon>
    </lineage>
</organism>
<reference evidence="2 3" key="1">
    <citation type="journal article" date="2020" name="Mol. Biol. Evol.">
        <title>Interspecific Gene Flow and the Evolution of Specialization in Black and White Rhinoceros.</title>
        <authorList>
            <person name="Moodley Y."/>
            <person name="Westbury M.V."/>
            <person name="Russo I.M."/>
            <person name="Gopalakrishnan S."/>
            <person name="Rakotoarivelo A."/>
            <person name="Olsen R.A."/>
            <person name="Prost S."/>
            <person name="Tunstall T."/>
            <person name="Ryder O.A."/>
            <person name="Dalen L."/>
            <person name="Bruford M.W."/>
        </authorList>
    </citation>
    <scope>NUCLEOTIDE SEQUENCE [LARGE SCALE GENOMIC DNA]</scope>
    <source>
        <strain evidence="2">SBR-YM</strain>
        <tissue evidence="2">Skin</tissue>
    </source>
</reference>
<dbReference type="AlphaFoldDB" id="A0A7J7ENI0"/>
<proteinExistence type="predicted"/>
<protein>
    <submittedName>
        <fullName evidence="2">Uncharacterized protein</fullName>
    </submittedName>
</protein>
<feature type="non-terminal residue" evidence="2">
    <location>
        <position position="1"/>
    </location>
</feature>
<evidence type="ECO:0000256" key="1">
    <source>
        <dbReference type="SAM" id="MobiDB-lite"/>
    </source>
</evidence>
<dbReference type="EMBL" id="JACDTQ010002596">
    <property type="protein sequence ID" value="KAF5917253.1"/>
    <property type="molecule type" value="Genomic_DNA"/>
</dbReference>